<sequence>MLLVLGAPGSGCTTLLKTMANMRDEYYAVNGEVHYDSLSPSDIQKHFRGDVQYCSEDDVHFPTLIVEQTINFAAKTHARRYCLGQTRKEYYRAMVDILTTLFGLQHAMKTPVGNTAIHGVSGGEKKHVSIAESFATRGRIGAWDNSTRGLDASTVPEYVRALHITTDNFDLTTIASIYQAGESLYRLFDKVCLVYEGKMAYFGPADQAKQYFLDMG</sequence>
<protein>
    <recommendedName>
        <fullName evidence="2">ABC transporter domain-containing protein</fullName>
    </recommendedName>
</protein>
<dbReference type="SUPFAM" id="SSF52540">
    <property type="entry name" value="P-loop containing nucleoside triphosphate hydrolases"/>
    <property type="match status" value="1"/>
</dbReference>
<dbReference type="Gene3D" id="3.40.50.300">
    <property type="entry name" value="P-loop containing nucleotide triphosphate hydrolases"/>
    <property type="match status" value="1"/>
</dbReference>
<dbReference type="AlphaFoldDB" id="A0A9P7GL53"/>
<evidence type="ECO:0000256" key="1">
    <source>
        <dbReference type="ARBA" id="ARBA00022448"/>
    </source>
</evidence>
<proteinExistence type="predicted"/>
<dbReference type="GO" id="GO:0005524">
    <property type="term" value="F:ATP binding"/>
    <property type="evidence" value="ECO:0007669"/>
    <property type="project" value="InterPro"/>
</dbReference>
<evidence type="ECO:0000259" key="2">
    <source>
        <dbReference type="Pfam" id="PF00005"/>
    </source>
</evidence>
<organism evidence="3 4">
    <name type="scientific">Sphagnurus paluster</name>
    <dbReference type="NCBI Taxonomy" id="117069"/>
    <lineage>
        <taxon>Eukaryota</taxon>
        <taxon>Fungi</taxon>
        <taxon>Dikarya</taxon>
        <taxon>Basidiomycota</taxon>
        <taxon>Agaricomycotina</taxon>
        <taxon>Agaricomycetes</taxon>
        <taxon>Agaricomycetidae</taxon>
        <taxon>Agaricales</taxon>
        <taxon>Tricholomatineae</taxon>
        <taxon>Lyophyllaceae</taxon>
        <taxon>Sphagnurus</taxon>
    </lineage>
</organism>
<comment type="caution">
    <text evidence="3">The sequence shown here is derived from an EMBL/GenBank/DDBJ whole genome shotgun (WGS) entry which is preliminary data.</text>
</comment>
<accession>A0A9P7GL53</accession>
<reference evidence="3" key="1">
    <citation type="submission" date="2021-02" db="EMBL/GenBank/DDBJ databases">
        <authorList>
            <person name="Nieuwenhuis M."/>
            <person name="Van De Peppel L.J.J."/>
        </authorList>
    </citation>
    <scope>NUCLEOTIDE SEQUENCE</scope>
    <source>
        <strain evidence="3">D49</strain>
    </source>
</reference>
<dbReference type="OrthoDB" id="245989at2759"/>
<feature type="domain" description="ABC transporter" evidence="2">
    <location>
        <begin position="2"/>
        <end position="147"/>
    </location>
</feature>
<evidence type="ECO:0000313" key="4">
    <source>
        <dbReference type="Proteomes" id="UP000717328"/>
    </source>
</evidence>
<reference evidence="3" key="2">
    <citation type="submission" date="2021-10" db="EMBL/GenBank/DDBJ databases">
        <title>Phylogenomics reveals ancestral predisposition of the termite-cultivated fungus Termitomyces towards a domesticated lifestyle.</title>
        <authorList>
            <person name="Auxier B."/>
            <person name="Grum-Grzhimaylo A."/>
            <person name="Cardenas M.E."/>
            <person name="Lodge J.D."/>
            <person name="Laessoe T."/>
            <person name="Pedersen O."/>
            <person name="Smith M.E."/>
            <person name="Kuyper T.W."/>
            <person name="Franco-Molano E.A."/>
            <person name="Baroni T.J."/>
            <person name="Aanen D.K."/>
        </authorList>
    </citation>
    <scope>NUCLEOTIDE SEQUENCE</scope>
    <source>
        <strain evidence="3">D49</strain>
    </source>
</reference>
<dbReference type="PANTHER" id="PTHR19241">
    <property type="entry name" value="ATP-BINDING CASSETTE TRANSPORTER"/>
    <property type="match status" value="1"/>
</dbReference>
<name>A0A9P7GL53_9AGAR</name>
<keyword evidence="4" id="KW-1185">Reference proteome</keyword>
<dbReference type="InterPro" id="IPR027417">
    <property type="entry name" value="P-loop_NTPase"/>
</dbReference>
<evidence type="ECO:0000313" key="3">
    <source>
        <dbReference type="EMBL" id="KAG5649285.1"/>
    </source>
</evidence>
<dbReference type="EMBL" id="JABCKI010001230">
    <property type="protein sequence ID" value="KAG5649285.1"/>
    <property type="molecule type" value="Genomic_DNA"/>
</dbReference>
<gene>
    <name evidence="3" type="ORF">H0H81_004854</name>
</gene>
<dbReference type="Proteomes" id="UP000717328">
    <property type="component" value="Unassembled WGS sequence"/>
</dbReference>
<dbReference type="InterPro" id="IPR003439">
    <property type="entry name" value="ABC_transporter-like_ATP-bd"/>
</dbReference>
<keyword evidence="1" id="KW-0813">Transport</keyword>
<dbReference type="GO" id="GO:0016887">
    <property type="term" value="F:ATP hydrolysis activity"/>
    <property type="evidence" value="ECO:0007669"/>
    <property type="project" value="InterPro"/>
</dbReference>
<dbReference type="Pfam" id="PF00005">
    <property type="entry name" value="ABC_tran"/>
    <property type="match status" value="1"/>
</dbReference>
<feature type="non-terminal residue" evidence="3">
    <location>
        <position position="216"/>
    </location>
</feature>